<name>A0A9P6AT95_9AGAM</name>
<sequence>MTAENWSWVGTTDKGSEYQRGGESRGLIQITMYSSSSHIVTPGCRALSIPRTSEATRMVGDQPFLSDGLWIFFVQFIRNALAGVFRTAEGSGKNNGFRATRMCQILVVDRCFTIVTALHTASSCPILGACSLSNTHQCPISHGDNPPFVGSRLWVANVKLALRVSFLLKFRTCTFCCP</sequence>
<proteinExistence type="predicted"/>
<gene>
    <name evidence="1" type="ORF">BS47DRAFT_1168807</name>
</gene>
<dbReference type="EMBL" id="MU128999">
    <property type="protein sequence ID" value="KAF9511543.1"/>
    <property type="molecule type" value="Genomic_DNA"/>
</dbReference>
<evidence type="ECO:0000313" key="1">
    <source>
        <dbReference type="EMBL" id="KAF9511543.1"/>
    </source>
</evidence>
<keyword evidence="2" id="KW-1185">Reference proteome</keyword>
<accession>A0A9P6AT95</accession>
<dbReference type="Proteomes" id="UP000886523">
    <property type="component" value="Unassembled WGS sequence"/>
</dbReference>
<dbReference type="AlphaFoldDB" id="A0A9P6AT95"/>
<comment type="caution">
    <text evidence="1">The sequence shown here is derived from an EMBL/GenBank/DDBJ whole genome shotgun (WGS) entry which is preliminary data.</text>
</comment>
<reference evidence="1" key="1">
    <citation type="journal article" date="2020" name="Nat. Commun.">
        <title>Large-scale genome sequencing of mycorrhizal fungi provides insights into the early evolution of symbiotic traits.</title>
        <authorList>
            <person name="Miyauchi S."/>
            <person name="Kiss E."/>
            <person name="Kuo A."/>
            <person name="Drula E."/>
            <person name="Kohler A."/>
            <person name="Sanchez-Garcia M."/>
            <person name="Morin E."/>
            <person name="Andreopoulos B."/>
            <person name="Barry K.W."/>
            <person name="Bonito G."/>
            <person name="Buee M."/>
            <person name="Carver A."/>
            <person name="Chen C."/>
            <person name="Cichocki N."/>
            <person name="Clum A."/>
            <person name="Culley D."/>
            <person name="Crous P.W."/>
            <person name="Fauchery L."/>
            <person name="Girlanda M."/>
            <person name="Hayes R.D."/>
            <person name="Keri Z."/>
            <person name="LaButti K."/>
            <person name="Lipzen A."/>
            <person name="Lombard V."/>
            <person name="Magnuson J."/>
            <person name="Maillard F."/>
            <person name="Murat C."/>
            <person name="Nolan M."/>
            <person name="Ohm R.A."/>
            <person name="Pangilinan J."/>
            <person name="Pereira M.F."/>
            <person name="Perotto S."/>
            <person name="Peter M."/>
            <person name="Pfister S."/>
            <person name="Riley R."/>
            <person name="Sitrit Y."/>
            <person name="Stielow J.B."/>
            <person name="Szollosi G."/>
            <person name="Zifcakova L."/>
            <person name="Stursova M."/>
            <person name="Spatafora J.W."/>
            <person name="Tedersoo L."/>
            <person name="Vaario L.M."/>
            <person name="Yamada A."/>
            <person name="Yan M."/>
            <person name="Wang P."/>
            <person name="Xu J."/>
            <person name="Bruns T."/>
            <person name="Baldrian P."/>
            <person name="Vilgalys R."/>
            <person name="Dunand C."/>
            <person name="Henrissat B."/>
            <person name="Grigoriev I.V."/>
            <person name="Hibbett D."/>
            <person name="Nagy L.G."/>
            <person name="Martin F.M."/>
        </authorList>
    </citation>
    <scope>NUCLEOTIDE SEQUENCE</scope>
    <source>
        <strain evidence="1">UP504</strain>
    </source>
</reference>
<protein>
    <submittedName>
        <fullName evidence="1">Uncharacterized protein</fullName>
    </submittedName>
</protein>
<evidence type="ECO:0000313" key="2">
    <source>
        <dbReference type="Proteomes" id="UP000886523"/>
    </source>
</evidence>
<organism evidence="1 2">
    <name type="scientific">Hydnum rufescens UP504</name>
    <dbReference type="NCBI Taxonomy" id="1448309"/>
    <lineage>
        <taxon>Eukaryota</taxon>
        <taxon>Fungi</taxon>
        <taxon>Dikarya</taxon>
        <taxon>Basidiomycota</taxon>
        <taxon>Agaricomycotina</taxon>
        <taxon>Agaricomycetes</taxon>
        <taxon>Cantharellales</taxon>
        <taxon>Hydnaceae</taxon>
        <taxon>Hydnum</taxon>
    </lineage>
</organism>